<keyword evidence="4 10" id="KW-0813">Transport</keyword>
<keyword evidence="7 10" id="KW-1278">Translocase</keyword>
<dbReference type="Gene3D" id="1.10.287.3510">
    <property type="match status" value="1"/>
</dbReference>
<comment type="similarity">
    <text evidence="3 10">Belongs to the complex I subunit 4L family.</text>
</comment>
<dbReference type="eggNOG" id="COG0713">
    <property type="taxonomic scope" value="Bacteria"/>
</dbReference>
<dbReference type="NCBIfam" id="NF004320">
    <property type="entry name" value="PRK05715.1-2"/>
    <property type="match status" value="1"/>
</dbReference>
<dbReference type="OrthoDB" id="9810120at2"/>
<proteinExistence type="inferred from homology"/>
<evidence type="ECO:0000256" key="1">
    <source>
        <dbReference type="ARBA" id="ARBA00002378"/>
    </source>
</evidence>
<evidence type="ECO:0000256" key="8">
    <source>
        <dbReference type="ARBA" id="ARBA00022989"/>
    </source>
</evidence>
<keyword evidence="8 10" id="KW-1133">Transmembrane helix</keyword>
<feature type="transmembrane region" description="Helical" evidence="10">
    <location>
        <begin position="63"/>
        <end position="83"/>
    </location>
</feature>
<evidence type="ECO:0000256" key="2">
    <source>
        <dbReference type="ARBA" id="ARBA00004141"/>
    </source>
</evidence>
<dbReference type="Proteomes" id="UP000007590">
    <property type="component" value="Chromosome"/>
</dbReference>
<comment type="subunit">
    <text evidence="10">NDH-1 is composed of 14 different subunits. Subunits NuoA, H, J, K, L, M, N constitute the membrane sector of the complex.</text>
</comment>
<dbReference type="EMBL" id="CP003349">
    <property type="protein sequence ID" value="AFD08122.1"/>
    <property type="molecule type" value="Genomic_DNA"/>
</dbReference>
<evidence type="ECO:0000256" key="7">
    <source>
        <dbReference type="ARBA" id="ARBA00022967"/>
    </source>
</evidence>
<keyword evidence="5 10" id="KW-0812">Transmembrane</keyword>
<dbReference type="HAMAP" id="MF_01456">
    <property type="entry name" value="NDH1_NuoK"/>
    <property type="match status" value="1"/>
</dbReference>
<dbReference type="InterPro" id="IPR001133">
    <property type="entry name" value="NADH_UbQ_OxRdtase_chain4L/K"/>
</dbReference>
<evidence type="ECO:0000313" key="12">
    <source>
        <dbReference type="Proteomes" id="UP000007590"/>
    </source>
</evidence>
<keyword evidence="10" id="KW-0997">Cell inner membrane</keyword>
<dbReference type="GO" id="GO:0050136">
    <property type="term" value="F:NADH dehydrogenase (quinone) (non-electrogenic) activity"/>
    <property type="evidence" value="ECO:0007669"/>
    <property type="project" value="UniProtKB-UniRule"/>
</dbReference>
<evidence type="ECO:0000256" key="3">
    <source>
        <dbReference type="ARBA" id="ARBA00010519"/>
    </source>
</evidence>
<sequence length="112" mass="12226">MISTVEINHVLLLAAILFGLGAIGVVIRRNVLFMLISVEVMLNAAGLAFITAGAKWVQADGQVMFLFILTMAAAEVSIGLALIMQIYHQHKTLDIDELANLKTKVFDNEKIT</sequence>
<dbReference type="HOGENOM" id="CLU_144724_0_1_10"/>
<dbReference type="GO" id="GO:0030964">
    <property type="term" value="C:NADH dehydrogenase complex"/>
    <property type="evidence" value="ECO:0007669"/>
    <property type="project" value="TreeGrafter"/>
</dbReference>
<gene>
    <name evidence="10" type="primary">nuoK</name>
    <name evidence="11" type="ordered locus">Solca_3109</name>
</gene>
<evidence type="ECO:0000313" key="11">
    <source>
        <dbReference type="EMBL" id="AFD08122.1"/>
    </source>
</evidence>
<evidence type="ECO:0000256" key="5">
    <source>
        <dbReference type="ARBA" id="ARBA00022692"/>
    </source>
</evidence>
<dbReference type="GO" id="GO:0042773">
    <property type="term" value="P:ATP synthesis coupled electron transport"/>
    <property type="evidence" value="ECO:0007669"/>
    <property type="project" value="InterPro"/>
</dbReference>
<dbReference type="GO" id="GO:0005886">
    <property type="term" value="C:plasma membrane"/>
    <property type="evidence" value="ECO:0007669"/>
    <property type="project" value="UniProtKB-SubCell"/>
</dbReference>
<dbReference type="PANTHER" id="PTHR11434:SF16">
    <property type="entry name" value="NADH-UBIQUINONE OXIDOREDUCTASE CHAIN 4L"/>
    <property type="match status" value="1"/>
</dbReference>
<dbReference type="GO" id="GO:0048038">
    <property type="term" value="F:quinone binding"/>
    <property type="evidence" value="ECO:0007669"/>
    <property type="project" value="UniProtKB-KW"/>
</dbReference>
<evidence type="ECO:0000256" key="4">
    <source>
        <dbReference type="ARBA" id="ARBA00022448"/>
    </source>
</evidence>
<keyword evidence="10" id="KW-0520">NAD</keyword>
<keyword evidence="12" id="KW-1185">Reference proteome</keyword>
<keyword evidence="11" id="KW-0830">Ubiquinone</keyword>
<reference evidence="11" key="1">
    <citation type="submission" date="2012-02" db="EMBL/GenBank/DDBJ databases">
        <title>The complete genome of Solitalea canadensis DSM 3403.</title>
        <authorList>
            <consortium name="US DOE Joint Genome Institute (JGI-PGF)"/>
            <person name="Lucas S."/>
            <person name="Copeland A."/>
            <person name="Lapidus A."/>
            <person name="Glavina del Rio T."/>
            <person name="Dalin E."/>
            <person name="Tice H."/>
            <person name="Bruce D."/>
            <person name="Goodwin L."/>
            <person name="Pitluck S."/>
            <person name="Peters L."/>
            <person name="Ovchinnikova G."/>
            <person name="Lu M."/>
            <person name="Kyrpides N."/>
            <person name="Mavromatis K."/>
            <person name="Ivanova N."/>
            <person name="Brettin T."/>
            <person name="Detter J.C."/>
            <person name="Han C."/>
            <person name="Larimer F."/>
            <person name="Land M."/>
            <person name="Hauser L."/>
            <person name="Markowitz V."/>
            <person name="Cheng J.-F."/>
            <person name="Hugenholtz P."/>
            <person name="Woyke T."/>
            <person name="Wu D."/>
            <person name="Spring S."/>
            <person name="Schroeder M."/>
            <person name="Kopitz M."/>
            <person name="Brambilla E."/>
            <person name="Klenk H.-P."/>
            <person name="Eisen J.A."/>
        </authorList>
    </citation>
    <scope>NUCLEOTIDE SEQUENCE</scope>
    <source>
        <strain evidence="11">DSM 3403</strain>
    </source>
</reference>
<dbReference type="FunFam" id="1.10.287.3510:FF:000001">
    <property type="entry name" value="NADH-quinone oxidoreductase subunit K"/>
    <property type="match status" value="1"/>
</dbReference>
<evidence type="ECO:0000256" key="10">
    <source>
        <dbReference type="HAMAP-Rule" id="MF_01456"/>
    </source>
</evidence>
<keyword evidence="10" id="KW-1003">Cell membrane</keyword>
<dbReference type="InterPro" id="IPR039428">
    <property type="entry name" value="NUOK/Mnh_C1-like"/>
</dbReference>
<dbReference type="KEGG" id="scn:Solca_3109"/>
<dbReference type="EC" id="7.1.1.-" evidence="10"/>
<evidence type="ECO:0000256" key="9">
    <source>
        <dbReference type="ARBA" id="ARBA00023136"/>
    </source>
</evidence>
<dbReference type="STRING" id="929556.Solca_3109"/>
<dbReference type="AlphaFoldDB" id="H8KWK4"/>
<feature type="transmembrane region" description="Helical" evidence="10">
    <location>
        <begin position="6"/>
        <end position="27"/>
    </location>
</feature>
<feature type="transmembrane region" description="Helical" evidence="10">
    <location>
        <begin position="34"/>
        <end position="57"/>
    </location>
</feature>
<dbReference type="Pfam" id="PF00420">
    <property type="entry name" value="Oxidored_q2"/>
    <property type="match status" value="1"/>
</dbReference>
<dbReference type="NCBIfam" id="NF004319">
    <property type="entry name" value="PRK05715.1-1"/>
    <property type="match status" value="1"/>
</dbReference>
<evidence type="ECO:0000256" key="6">
    <source>
        <dbReference type="ARBA" id="ARBA00022719"/>
    </source>
</evidence>
<keyword evidence="9 10" id="KW-0472">Membrane</keyword>
<accession>H8KWK4</accession>
<protein>
    <recommendedName>
        <fullName evidence="10">NADH-quinone oxidoreductase subunit K</fullName>
        <ecNumber evidence="10">7.1.1.-</ecNumber>
    </recommendedName>
    <alternativeName>
        <fullName evidence="10">NADH dehydrogenase I subunit K</fullName>
    </alternativeName>
    <alternativeName>
        <fullName evidence="10">NDH-1 subunit K</fullName>
    </alternativeName>
</protein>
<comment type="subcellular location">
    <subcellularLocation>
        <location evidence="10">Cell inner membrane</location>
        <topology evidence="10">Multi-pass membrane protein</topology>
    </subcellularLocation>
    <subcellularLocation>
        <location evidence="2">Membrane</location>
        <topology evidence="2">Multi-pass membrane protein</topology>
    </subcellularLocation>
</comment>
<comment type="catalytic activity">
    <reaction evidence="10">
        <text>a quinone + NADH + 5 H(+)(in) = a quinol + NAD(+) + 4 H(+)(out)</text>
        <dbReference type="Rhea" id="RHEA:57888"/>
        <dbReference type="ChEBI" id="CHEBI:15378"/>
        <dbReference type="ChEBI" id="CHEBI:24646"/>
        <dbReference type="ChEBI" id="CHEBI:57540"/>
        <dbReference type="ChEBI" id="CHEBI:57945"/>
        <dbReference type="ChEBI" id="CHEBI:132124"/>
    </reaction>
</comment>
<comment type="function">
    <text evidence="10">NDH-1 shuttles electrons from NADH, via FMN and iron-sulfur (Fe-S) centers, to quinones in the respiratory chain. The immediate electron acceptor for the enzyme in this species is believed to be a menaquinone. Couples the redox reaction to proton translocation (for every two electrons transferred, four hydrogen ions are translocated across the cytoplasmic membrane), and thus conserves the redox energy in a proton gradient.</text>
</comment>
<organism evidence="11 12">
    <name type="scientific">Solitalea canadensis (strain ATCC 29591 / DSM 3403 / JCM 21819 / LMG 8368 / NBRC 15130 / NCIMB 12057 / USAM 9D)</name>
    <name type="common">Flexibacter canadensis</name>
    <dbReference type="NCBI Taxonomy" id="929556"/>
    <lineage>
        <taxon>Bacteria</taxon>
        <taxon>Pseudomonadati</taxon>
        <taxon>Bacteroidota</taxon>
        <taxon>Sphingobacteriia</taxon>
        <taxon>Sphingobacteriales</taxon>
        <taxon>Sphingobacteriaceae</taxon>
        <taxon>Solitalea</taxon>
    </lineage>
</organism>
<dbReference type="PANTHER" id="PTHR11434">
    <property type="entry name" value="NADH-UBIQUINONE OXIDOREDUCTASE SUBUNIT ND4L"/>
    <property type="match status" value="1"/>
</dbReference>
<name>H8KWK4_SOLCM</name>
<keyword evidence="6 10" id="KW-0874">Quinone</keyword>
<comment type="function">
    <text evidence="1">NDH-1 shuttles electrons from NADH, via FMN and iron-sulfur (Fe-S) centers, to quinones in the respiratory chain. The immediate electron acceptor for the enzyme in this species is believed to be ubiquinone. Couples the redox reaction to proton translocation (for every two electrons transferred, four hydrogen ions are translocated across the cytoplasmic membrane), and thus conserves the redox energy in a proton gradient.</text>
</comment>